<protein>
    <submittedName>
        <fullName evidence="3">Uncharacterized protein</fullName>
    </submittedName>
</protein>
<keyword evidence="4" id="KW-1185">Reference proteome</keyword>
<sequence>MLIVLSQTDRPVTVYPAGQRVLIVCADTNSSGHPLPPPATDVDATGASRFQEKARWRQRVLPCTKLGITLIATFMVIAGFWHLFHASGSPTALTPEPDAQAMQMPTTIPQRQAGIPFRPTPPKTPSIDPNQAFGLR</sequence>
<proteinExistence type="predicted"/>
<feature type="transmembrane region" description="Helical" evidence="2">
    <location>
        <begin position="63"/>
        <end position="84"/>
    </location>
</feature>
<accession>A0A939KND4</accession>
<keyword evidence="2" id="KW-1133">Transmembrane helix</keyword>
<dbReference type="Proteomes" id="UP000664073">
    <property type="component" value="Unassembled WGS sequence"/>
</dbReference>
<feature type="region of interest" description="Disordered" evidence="1">
    <location>
        <begin position="112"/>
        <end position="136"/>
    </location>
</feature>
<organism evidence="3 4">
    <name type="scientific">Acetobacter garciniae</name>
    <dbReference type="NCBI Taxonomy" id="2817435"/>
    <lineage>
        <taxon>Bacteria</taxon>
        <taxon>Pseudomonadati</taxon>
        <taxon>Pseudomonadota</taxon>
        <taxon>Alphaproteobacteria</taxon>
        <taxon>Acetobacterales</taxon>
        <taxon>Acetobacteraceae</taxon>
        <taxon>Acetobacter</taxon>
    </lineage>
</organism>
<evidence type="ECO:0000313" key="4">
    <source>
        <dbReference type="Proteomes" id="UP000664073"/>
    </source>
</evidence>
<name>A0A939KND4_9PROT</name>
<dbReference type="AlphaFoldDB" id="A0A939KND4"/>
<comment type="caution">
    <text evidence="3">The sequence shown here is derived from an EMBL/GenBank/DDBJ whole genome shotgun (WGS) entry which is preliminary data.</text>
</comment>
<keyword evidence="2" id="KW-0812">Transmembrane</keyword>
<dbReference type="RefSeq" id="WP_207846924.1">
    <property type="nucleotide sequence ID" value="NZ_JAFVMH010000008.1"/>
</dbReference>
<gene>
    <name evidence="3" type="ORF">J2D77_13970</name>
</gene>
<evidence type="ECO:0000256" key="2">
    <source>
        <dbReference type="SAM" id="Phobius"/>
    </source>
</evidence>
<keyword evidence="2" id="KW-0472">Membrane</keyword>
<evidence type="ECO:0000256" key="1">
    <source>
        <dbReference type="SAM" id="MobiDB-lite"/>
    </source>
</evidence>
<evidence type="ECO:0000313" key="3">
    <source>
        <dbReference type="EMBL" id="MBO1326258.1"/>
    </source>
</evidence>
<dbReference type="EMBL" id="JAFVMH010000008">
    <property type="protein sequence ID" value="MBO1326258.1"/>
    <property type="molecule type" value="Genomic_DNA"/>
</dbReference>
<reference evidence="3" key="1">
    <citation type="submission" date="2021-03" db="EMBL/GenBank/DDBJ databases">
        <title>The complete genome sequence of Acetobacter sp. TBRC 12339.</title>
        <authorList>
            <person name="Charoenyingcharoen P."/>
            <person name="Yukphan P."/>
        </authorList>
    </citation>
    <scope>NUCLEOTIDE SEQUENCE</scope>
    <source>
        <strain evidence="3">TBRC 12339</strain>
    </source>
</reference>